<evidence type="ECO:0000256" key="5">
    <source>
        <dbReference type="SAM" id="SignalP"/>
    </source>
</evidence>
<dbReference type="EMBL" id="RWGY01000029">
    <property type="protein sequence ID" value="TVU19029.1"/>
    <property type="molecule type" value="Genomic_DNA"/>
</dbReference>
<comment type="similarity">
    <text evidence="1 4">Belongs to the glycosyl hydrolase 1 family.</text>
</comment>
<dbReference type="PRINTS" id="PR00131">
    <property type="entry name" value="GLHYDRLASE1"/>
</dbReference>
<name>A0A5J9U5V1_9POAL</name>
<dbReference type="FunFam" id="3.20.20.80:FF:000069">
    <property type="entry name" value="Beta-glucosidase 1"/>
    <property type="match status" value="1"/>
</dbReference>
<dbReference type="Gramene" id="TVU19029">
    <property type="protein sequence ID" value="TVU19029"/>
    <property type="gene ID" value="EJB05_35154"/>
</dbReference>
<feature type="non-terminal residue" evidence="6">
    <location>
        <position position="1"/>
    </location>
</feature>
<evidence type="ECO:0000256" key="3">
    <source>
        <dbReference type="ARBA" id="ARBA00023180"/>
    </source>
</evidence>
<dbReference type="Gene3D" id="3.20.20.80">
    <property type="entry name" value="Glycosidases"/>
    <property type="match status" value="1"/>
</dbReference>
<gene>
    <name evidence="6" type="ORF">EJB05_35154</name>
</gene>
<proteinExistence type="inferred from homology"/>
<dbReference type="Proteomes" id="UP000324897">
    <property type="component" value="Chromosome 7"/>
</dbReference>
<feature type="signal peptide" evidence="5">
    <location>
        <begin position="1"/>
        <end position="22"/>
    </location>
</feature>
<sequence>MAGTSCFWLLFVLVTPWQVGTASQAALNFTRRDFPRDFVFGASTSAYQVEFLHTTHDFHACRMPDNSSGDLGVDGYHKYKDGLGTLRIFQEDVELMSDTGPEAYRFSISWSRLIPRGRGPVNPKGLEYYNNVINELVKREIEIHVTLNHLDFPQVLEDEYHGWLSSRVVDDFTAYADVCFREFGDRVKHWTTTDEPNAVAGAGYDSGSFPPGRCSAPFGLHCTVGNSTVEPYIVAHNIILAHASAAKLYRDKYKDAQKGVVGINVYTVWGKAFSPSPADMAAVQRSFDFSFGWIINPFVFGDYPETMKTIVGSRLPSFSKEQSAMVRGSADFIGVNHYTSAFVSDGSNSSRNGLRDLYADTSVLYRFSRDDTPKNKFVSKPTMPVDPQGLQSLLEYLRDTYANVPVYVHENGYPQLSNESICDHKRVEYLSRYIGSTLAAVRNGANVKGYFVWSFMDVYEFLRSYSMRYGLHHVDFLEPEMPLRPKLSAQWYSKFLRNEVGINMGVTLST</sequence>
<dbReference type="InterPro" id="IPR001360">
    <property type="entry name" value="Glyco_hydro_1"/>
</dbReference>
<evidence type="ECO:0000313" key="6">
    <source>
        <dbReference type="EMBL" id="TVU19029.1"/>
    </source>
</evidence>
<evidence type="ECO:0000313" key="7">
    <source>
        <dbReference type="Proteomes" id="UP000324897"/>
    </source>
</evidence>
<dbReference type="Pfam" id="PF00232">
    <property type="entry name" value="Glyco_hydro_1"/>
    <property type="match status" value="1"/>
</dbReference>
<evidence type="ECO:0000256" key="2">
    <source>
        <dbReference type="ARBA" id="ARBA00022729"/>
    </source>
</evidence>
<dbReference type="OrthoDB" id="65569at2759"/>
<dbReference type="GO" id="GO:0005975">
    <property type="term" value="P:carbohydrate metabolic process"/>
    <property type="evidence" value="ECO:0007669"/>
    <property type="project" value="InterPro"/>
</dbReference>
<dbReference type="GO" id="GO:0008422">
    <property type="term" value="F:beta-glucosidase activity"/>
    <property type="evidence" value="ECO:0007669"/>
    <property type="project" value="UniProtKB-ARBA"/>
</dbReference>
<comment type="caution">
    <text evidence="6">The sequence shown here is derived from an EMBL/GenBank/DDBJ whole genome shotgun (WGS) entry which is preliminary data.</text>
</comment>
<reference evidence="6 7" key="1">
    <citation type="journal article" date="2019" name="Sci. Rep.">
        <title>A high-quality genome of Eragrostis curvula grass provides insights into Poaceae evolution and supports new strategies to enhance forage quality.</title>
        <authorList>
            <person name="Carballo J."/>
            <person name="Santos B.A.C.M."/>
            <person name="Zappacosta D."/>
            <person name="Garbus I."/>
            <person name="Selva J.P."/>
            <person name="Gallo C.A."/>
            <person name="Diaz A."/>
            <person name="Albertini E."/>
            <person name="Caccamo M."/>
            <person name="Echenique V."/>
        </authorList>
    </citation>
    <scope>NUCLEOTIDE SEQUENCE [LARGE SCALE GENOMIC DNA]</scope>
    <source>
        <strain evidence="7">cv. Victoria</strain>
        <tissue evidence="6">Leaf</tissue>
    </source>
</reference>
<protein>
    <submittedName>
        <fullName evidence="6">Uncharacterized protein</fullName>
    </submittedName>
</protein>
<feature type="chain" id="PRO_5023841746" evidence="5">
    <location>
        <begin position="23"/>
        <end position="510"/>
    </location>
</feature>
<dbReference type="AlphaFoldDB" id="A0A5J9U5V1"/>
<keyword evidence="2 5" id="KW-0732">Signal</keyword>
<organism evidence="6 7">
    <name type="scientific">Eragrostis curvula</name>
    <name type="common">weeping love grass</name>
    <dbReference type="NCBI Taxonomy" id="38414"/>
    <lineage>
        <taxon>Eukaryota</taxon>
        <taxon>Viridiplantae</taxon>
        <taxon>Streptophyta</taxon>
        <taxon>Embryophyta</taxon>
        <taxon>Tracheophyta</taxon>
        <taxon>Spermatophyta</taxon>
        <taxon>Magnoliopsida</taxon>
        <taxon>Liliopsida</taxon>
        <taxon>Poales</taxon>
        <taxon>Poaceae</taxon>
        <taxon>PACMAD clade</taxon>
        <taxon>Chloridoideae</taxon>
        <taxon>Eragrostideae</taxon>
        <taxon>Eragrostidinae</taxon>
        <taxon>Eragrostis</taxon>
    </lineage>
</organism>
<dbReference type="PANTHER" id="PTHR10353:SF29">
    <property type="entry name" value="BETA-GLUCOSIDASE 11"/>
    <property type="match status" value="1"/>
</dbReference>
<evidence type="ECO:0000256" key="4">
    <source>
        <dbReference type="RuleBase" id="RU003690"/>
    </source>
</evidence>
<accession>A0A5J9U5V1</accession>
<dbReference type="SUPFAM" id="SSF51445">
    <property type="entry name" value="(Trans)glycosidases"/>
    <property type="match status" value="1"/>
</dbReference>
<keyword evidence="3" id="KW-0325">Glycoprotein</keyword>
<dbReference type="InterPro" id="IPR017853">
    <property type="entry name" value="GH"/>
</dbReference>
<keyword evidence="7" id="KW-1185">Reference proteome</keyword>
<evidence type="ECO:0000256" key="1">
    <source>
        <dbReference type="ARBA" id="ARBA00010838"/>
    </source>
</evidence>
<dbReference type="PANTHER" id="PTHR10353">
    <property type="entry name" value="GLYCOSYL HYDROLASE"/>
    <property type="match status" value="1"/>
</dbReference>